<proteinExistence type="predicted"/>
<gene>
    <name evidence="1" type="ORF">N0V89_002621</name>
</gene>
<accession>A0A9W9CEJ2</accession>
<name>A0A9W9CEJ2_9PLEO</name>
<evidence type="ECO:0000313" key="2">
    <source>
        <dbReference type="Proteomes" id="UP001140513"/>
    </source>
</evidence>
<comment type="caution">
    <text evidence="1">The sequence shown here is derived from an EMBL/GenBank/DDBJ whole genome shotgun (WGS) entry which is preliminary data.</text>
</comment>
<dbReference type="OrthoDB" id="5054768at2759"/>
<dbReference type="EMBL" id="JAPEUX010000002">
    <property type="protein sequence ID" value="KAJ4358042.1"/>
    <property type="molecule type" value="Genomic_DNA"/>
</dbReference>
<dbReference type="AlphaFoldDB" id="A0A9W9CEJ2"/>
<protein>
    <submittedName>
        <fullName evidence="1">Uncharacterized protein</fullName>
    </submittedName>
</protein>
<keyword evidence="2" id="KW-1185">Reference proteome</keyword>
<organism evidence="1 2">
    <name type="scientific">Didymosphaeria variabile</name>
    <dbReference type="NCBI Taxonomy" id="1932322"/>
    <lineage>
        <taxon>Eukaryota</taxon>
        <taxon>Fungi</taxon>
        <taxon>Dikarya</taxon>
        <taxon>Ascomycota</taxon>
        <taxon>Pezizomycotina</taxon>
        <taxon>Dothideomycetes</taxon>
        <taxon>Pleosporomycetidae</taxon>
        <taxon>Pleosporales</taxon>
        <taxon>Massarineae</taxon>
        <taxon>Didymosphaeriaceae</taxon>
        <taxon>Didymosphaeria</taxon>
    </lineage>
</organism>
<sequence>MDPYYNGSTTIRLQPQDSMRDIGCGDFSSGPIAIFNNSLLAVTQTNGHLVLENHDAANPLAFSLKFWNSDLNILPSGNMNDGPIKDIQDISSVQMNTKDTPDDPTAAPPWNLTAYHDAALTYSFTGYRNSTVSPQALRFNYTQCATRSLAVYNGTIVGAQSSCSPNTSINSVPRVSGRFSNGSASLEIQGFYQGKSNQGSLVEGNVTINFNGTIDEIRSDRLVSNTHDSTPIWQSTLGYEKDLTGQRPPSQQGVGKTLEVGWSQLLGILALMALYRV</sequence>
<evidence type="ECO:0000313" key="1">
    <source>
        <dbReference type="EMBL" id="KAJ4358042.1"/>
    </source>
</evidence>
<dbReference type="GeneID" id="80906151"/>
<dbReference type="Proteomes" id="UP001140513">
    <property type="component" value="Unassembled WGS sequence"/>
</dbReference>
<dbReference type="RefSeq" id="XP_056074901.1">
    <property type="nucleotide sequence ID" value="XM_056211428.1"/>
</dbReference>
<reference evidence="1" key="1">
    <citation type="submission" date="2022-10" db="EMBL/GenBank/DDBJ databases">
        <title>Tapping the CABI collections for fungal endophytes: first genome assemblies for Collariella, Neodidymelliopsis, Ascochyta clinopodiicola, Didymella pomorum, Didymosphaeria variabile, Neocosmospora piperis and Neocucurbitaria cava.</title>
        <authorList>
            <person name="Hill R."/>
        </authorList>
    </citation>
    <scope>NUCLEOTIDE SEQUENCE</scope>
    <source>
        <strain evidence="1">IMI 356815</strain>
    </source>
</reference>